<comment type="catalytic activity">
    <reaction evidence="10">
        <text>a 2-hydroxy-3-methyl fatty acyl-CoA = a 2-methyl-branched fatty aldehyde + formyl-CoA</text>
        <dbReference type="Rhea" id="RHEA:25375"/>
        <dbReference type="ChEBI" id="CHEBI:49188"/>
        <dbReference type="ChEBI" id="CHEBI:57376"/>
        <dbReference type="ChEBI" id="CHEBI:58783"/>
        <dbReference type="EC" id="4.1.2.63"/>
    </reaction>
    <physiologicalReaction direction="left-to-right" evidence="10">
        <dbReference type="Rhea" id="RHEA:25376"/>
    </physiologicalReaction>
</comment>
<dbReference type="GO" id="GO:0000287">
    <property type="term" value="F:magnesium ion binding"/>
    <property type="evidence" value="ECO:0007669"/>
    <property type="project" value="InterPro"/>
</dbReference>
<feature type="domain" description="Thiamine pyrophosphate enzyme TPP-binding" evidence="18">
    <location>
        <begin position="420"/>
        <end position="572"/>
    </location>
</feature>
<dbReference type="FunFam" id="3.40.50.1220:FF:000006">
    <property type="entry name" value="2-hydroxyacyl-CoA lyase 1"/>
    <property type="match status" value="1"/>
</dbReference>
<dbReference type="InterPro" id="IPR045025">
    <property type="entry name" value="HACL1-like"/>
</dbReference>
<proteinExistence type="inferred from homology"/>
<name>A0A9W7ZSS7_9FUNG</name>
<dbReference type="FunFam" id="3.40.50.970:FF:000054">
    <property type="entry name" value="Putative 2-hydroxyphytanoyl-CoA lyase"/>
    <property type="match status" value="1"/>
</dbReference>
<evidence type="ECO:0000256" key="7">
    <source>
        <dbReference type="ARBA" id="ARBA00023052"/>
    </source>
</evidence>
<evidence type="ECO:0000256" key="4">
    <source>
        <dbReference type="ARBA" id="ARBA00007812"/>
    </source>
</evidence>
<dbReference type="EC" id="4.1.2.63" evidence="12"/>
<dbReference type="GO" id="GO:0030976">
    <property type="term" value="F:thiamine pyrophosphate binding"/>
    <property type="evidence" value="ECO:0007669"/>
    <property type="project" value="InterPro"/>
</dbReference>
<dbReference type="GO" id="GO:0001561">
    <property type="term" value="P:fatty acid alpha-oxidation"/>
    <property type="evidence" value="ECO:0007669"/>
    <property type="project" value="TreeGrafter"/>
</dbReference>
<comment type="catalytic activity">
    <reaction evidence="11">
        <text>an (R)-2-hydroxy-long-chain-fatty acyl-CoA = a long-chain fatty aldehyde + formyl-CoA</text>
        <dbReference type="Rhea" id="RHEA:67444"/>
        <dbReference type="ChEBI" id="CHEBI:17176"/>
        <dbReference type="ChEBI" id="CHEBI:57376"/>
        <dbReference type="ChEBI" id="CHEBI:170012"/>
        <dbReference type="EC" id="4.1.2.63"/>
    </reaction>
    <physiologicalReaction direction="left-to-right" evidence="11">
        <dbReference type="Rhea" id="RHEA:67445"/>
    </physiologicalReaction>
</comment>
<keyword evidence="7 15" id="KW-0786">Thiamine pyrophosphate</keyword>
<organism evidence="20 21">
    <name type="scientific">Mycoemilia scoparia</name>
    <dbReference type="NCBI Taxonomy" id="417184"/>
    <lineage>
        <taxon>Eukaryota</taxon>
        <taxon>Fungi</taxon>
        <taxon>Fungi incertae sedis</taxon>
        <taxon>Zoopagomycota</taxon>
        <taxon>Kickxellomycotina</taxon>
        <taxon>Kickxellomycetes</taxon>
        <taxon>Kickxellales</taxon>
        <taxon>Kickxellaceae</taxon>
        <taxon>Mycoemilia</taxon>
    </lineage>
</organism>
<dbReference type="GO" id="GO:0106359">
    <property type="term" value="F:2-hydroxyacyl-CoA lyase activity"/>
    <property type="evidence" value="ECO:0007669"/>
    <property type="project" value="UniProtKB-EC"/>
</dbReference>
<protein>
    <recommendedName>
        <fullName evidence="14">2-hydroxyacyl-CoA lyase</fullName>
        <ecNumber evidence="12">4.1.2.63</ecNumber>
    </recommendedName>
</protein>
<comment type="cofactor">
    <cofactor evidence="1">
        <name>Mg(2+)</name>
        <dbReference type="ChEBI" id="CHEBI:18420"/>
    </cofactor>
</comment>
<feature type="domain" description="Thiamine pyrophosphate enzyme N-terminal TPP-binding" evidence="19">
    <location>
        <begin position="33"/>
        <end position="148"/>
    </location>
</feature>
<evidence type="ECO:0000256" key="11">
    <source>
        <dbReference type="ARBA" id="ARBA00044454"/>
    </source>
</evidence>
<evidence type="ECO:0000313" key="21">
    <source>
        <dbReference type="Proteomes" id="UP001150538"/>
    </source>
</evidence>
<evidence type="ECO:0000256" key="6">
    <source>
        <dbReference type="ARBA" id="ARBA00022842"/>
    </source>
</evidence>
<evidence type="ECO:0000256" key="3">
    <source>
        <dbReference type="ARBA" id="ARBA00004275"/>
    </source>
</evidence>
<keyword evidence="8" id="KW-0576">Peroxisome</keyword>
<dbReference type="Pfam" id="PF02775">
    <property type="entry name" value="TPP_enzyme_C"/>
    <property type="match status" value="1"/>
</dbReference>
<dbReference type="CDD" id="cd02004">
    <property type="entry name" value="TPP_BZL_OCoD_HPCL"/>
    <property type="match status" value="1"/>
</dbReference>
<gene>
    <name evidence="20" type="ORF">H4219_004108</name>
</gene>
<dbReference type="SUPFAM" id="SSF52518">
    <property type="entry name" value="Thiamin diphosphate-binding fold (THDP-binding)"/>
    <property type="match status" value="2"/>
</dbReference>
<evidence type="ECO:0000256" key="12">
    <source>
        <dbReference type="ARBA" id="ARBA00044518"/>
    </source>
</evidence>
<evidence type="ECO:0000256" key="15">
    <source>
        <dbReference type="RuleBase" id="RU362132"/>
    </source>
</evidence>
<sequence length="587" mass="63254">MPVSMSTSANNHHDDIPVNGNTPTAEANITKTTGASVIARSLKLQGVTVVFGIVGIPVVEVAEACMEEGIQFVGFRNEQSASYAASAWGYLSGRPGVCLVVSGPGVVHALAGIVNAQVNNWPILVIGGSCESFLEGAGAFQELNQVELCRPYTKFSARPPTIKHIPSFIEKGFRSTATGRPGPAYLDFPANIIQGTVDEDLDVSKHTSFWKPSFYQADPHDIFNAARLISEAKRPLAIIGKGASYSRGENEIRKFIEQYKIPFLPTPMGKGVVPDSHPLCVAAARSMALAQSDVIILLGARVNWILHFGLRFDSEAKVIQVDVAGEEIGTNRHVDVPLIGHLPLVVQQLLSTPEAEATSPQVIEERDQFVKKLGAKIKTNIDKLAVKFTSQALPMTYHRAFAEIRSRLPEDNSTVVVSEGANTMDIARSVFDFDLPRQRLDAGTFATMGVGLGFAIAAQIYYGQSKRVIGIVGDSAFGFSALELETAARAKLPLIMIIINNNGIYHGLDENQYQALASDRKLPSTALLPDVRYEMIAEAVGGVGYLVRTPEDLAGAFEASLKETEKISVINCLIQPGGPQKLVSVNC</sequence>
<dbReference type="CDD" id="cd07035">
    <property type="entry name" value="TPP_PYR_POX_like"/>
    <property type="match status" value="1"/>
</dbReference>
<evidence type="ECO:0000256" key="1">
    <source>
        <dbReference type="ARBA" id="ARBA00001946"/>
    </source>
</evidence>
<dbReference type="InterPro" id="IPR029061">
    <property type="entry name" value="THDP-binding"/>
</dbReference>
<dbReference type="PANTHER" id="PTHR43710">
    <property type="entry name" value="2-HYDROXYACYL-COA LYASE"/>
    <property type="match status" value="1"/>
</dbReference>
<comment type="caution">
    <text evidence="20">The sequence shown here is derived from an EMBL/GenBank/DDBJ whole genome shotgun (WGS) entry which is preliminary data.</text>
</comment>
<evidence type="ECO:0000256" key="16">
    <source>
        <dbReference type="SAM" id="MobiDB-lite"/>
    </source>
</evidence>
<dbReference type="Proteomes" id="UP001150538">
    <property type="component" value="Unassembled WGS sequence"/>
</dbReference>
<dbReference type="InterPro" id="IPR012001">
    <property type="entry name" value="Thiamin_PyroP_enz_TPP-bd_dom"/>
</dbReference>
<dbReference type="SUPFAM" id="SSF52467">
    <property type="entry name" value="DHS-like NAD/FAD-binding domain"/>
    <property type="match status" value="1"/>
</dbReference>
<evidence type="ECO:0000256" key="5">
    <source>
        <dbReference type="ARBA" id="ARBA00022723"/>
    </source>
</evidence>
<evidence type="ECO:0000259" key="18">
    <source>
        <dbReference type="Pfam" id="PF02775"/>
    </source>
</evidence>
<evidence type="ECO:0000256" key="14">
    <source>
        <dbReference type="ARBA" id="ARBA00070390"/>
    </source>
</evidence>
<evidence type="ECO:0000256" key="2">
    <source>
        <dbReference type="ARBA" id="ARBA00001964"/>
    </source>
</evidence>
<evidence type="ECO:0000313" key="20">
    <source>
        <dbReference type="EMBL" id="KAJ1915849.1"/>
    </source>
</evidence>
<dbReference type="InterPro" id="IPR011766">
    <property type="entry name" value="TPP_enzyme_TPP-bd"/>
</dbReference>
<feature type="compositionally biased region" description="Polar residues" evidence="16">
    <location>
        <begin position="1"/>
        <end position="10"/>
    </location>
</feature>
<keyword evidence="5" id="KW-0479">Metal-binding</keyword>
<comment type="subcellular location">
    <subcellularLocation>
        <location evidence="3">Peroxisome</location>
    </subcellularLocation>
</comment>
<reference evidence="20" key="1">
    <citation type="submission" date="2022-07" db="EMBL/GenBank/DDBJ databases">
        <title>Phylogenomic reconstructions and comparative analyses of Kickxellomycotina fungi.</title>
        <authorList>
            <person name="Reynolds N.K."/>
            <person name="Stajich J.E."/>
            <person name="Barry K."/>
            <person name="Grigoriev I.V."/>
            <person name="Crous P."/>
            <person name="Smith M.E."/>
        </authorList>
    </citation>
    <scope>NUCLEOTIDE SEQUENCE</scope>
    <source>
        <strain evidence="20">NBRC 100468</strain>
    </source>
</reference>
<dbReference type="PANTHER" id="PTHR43710:SF2">
    <property type="entry name" value="2-HYDROXYACYL-COA LYASE 1"/>
    <property type="match status" value="1"/>
</dbReference>
<dbReference type="AlphaFoldDB" id="A0A9W7ZSS7"/>
<dbReference type="GO" id="GO:0005777">
    <property type="term" value="C:peroxisome"/>
    <property type="evidence" value="ECO:0007669"/>
    <property type="project" value="UniProtKB-SubCell"/>
</dbReference>
<accession>A0A9W7ZSS7</accession>
<keyword evidence="21" id="KW-1185">Reference proteome</keyword>
<evidence type="ECO:0000259" key="19">
    <source>
        <dbReference type="Pfam" id="PF02776"/>
    </source>
</evidence>
<evidence type="ECO:0000259" key="17">
    <source>
        <dbReference type="Pfam" id="PF00205"/>
    </source>
</evidence>
<dbReference type="InterPro" id="IPR012000">
    <property type="entry name" value="Thiamin_PyroP_enz_cen_dom"/>
</dbReference>
<dbReference type="Pfam" id="PF00205">
    <property type="entry name" value="TPP_enzyme_M"/>
    <property type="match status" value="1"/>
</dbReference>
<comment type="similarity">
    <text evidence="4 15">Belongs to the TPP enzyme family.</text>
</comment>
<keyword evidence="6" id="KW-0460">Magnesium</keyword>
<keyword evidence="9" id="KW-0456">Lyase</keyword>
<feature type="domain" description="Thiamine pyrophosphate enzyme central" evidence="17">
    <location>
        <begin position="224"/>
        <end position="349"/>
    </location>
</feature>
<dbReference type="EMBL" id="JANBPU010000127">
    <property type="protein sequence ID" value="KAJ1915849.1"/>
    <property type="molecule type" value="Genomic_DNA"/>
</dbReference>
<dbReference type="OrthoDB" id="10006023at2759"/>
<dbReference type="Gene3D" id="3.40.50.970">
    <property type="match status" value="2"/>
</dbReference>
<evidence type="ECO:0000256" key="10">
    <source>
        <dbReference type="ARBA" id="ARBA00044451"/>
    </source>
</evidence>
<comment type="cofactor">
    <cofactor evidence="2">
        <name>thiamine diphosphate</name>
        <dbReference type="ChEBI" id="CHEBI:58937"/>
    </cofactor>
</comment>
<evidence type="ECO:0000256" key="8">
    <source>
        <dbReference type="ARBA" id="ARBA00023140"/>
    </source>
</evidence>
<dbReference type="InterPro" id="IPR029035">
    <property type="entry name" value="DHS-like_NAD/FAD-binding_dom"/>
</dbReference>
<evidence type="ECO:0000256" key="9">
    <source>
        <dbReference type="ARBA" id="ARBA00023239"/>
    </source>
</evidence>
<evidence type="ECO:0000256" key="13">
    <source>
        <dbReference type="ARBA" id="ARBA00059692"/>
    </source>
</evidence>
<feature type="region of interest" description="Disordered" evidence="16">
    <location>
        <begin position="1"/>
        <end position="25"/>
    </location>
</feature>
<dbReference type="Pfam" id="PF02776">
    <property type="entry name" value="TPP_enzyme_N"/>
    <property type="match status" value="1"/>
</dbReference>
<dbReference type="Gene3D" id="3.40.50.1220">
    <property type="entry name" value="TPP-binding domain"/>
    <property type="match status" value="1"/>
</dbReference>
<comment type="function">
    <text evidence="13">Catalyzes a carbon-carbon cleavage reaction; cleaves a 2-hydroxy-3-methylacyl-CoA into formyl-CoA and a 2-methyl-branched fatty aldehyde.</text>
</comment>